<comment type="caution">
    <text evidence="6">The sequence shown here is derived from an EMBL/GenBank/DDBJ whole genome shotgun (WGS) entry which is preliminary data.</text>
</comment>
<dbReference type="FunFam" id="1.10.10.60:FF:000141">
    <property type="entry name" value="TetR family transcriptional regulator"/>
    <property type="match status" value="1"/>
</dbReference>
<evidence type="ECO:0000256" key="3">
    <source>
        <dbReference type="ARBA" id="ARBA00023163"/>
    </source>
</evidence>
<dbReference type="SUPFAM" id="SSF46689">
    <property type="entry name" value="Homeodomain-like"/>
    <property type="match status" value="1"/>
</dbReference>
<dbReference type="InterPro" id="IPR050624">
    <property type="entry name" value="HTH-type_Tx_Regulator"/>
</dbReference>
<gene>
    <name evidence="6" type="ORF">DQG23_08460</name>
</gene>
<dbReference type="Pfam" id="PF00440">
    <property type="entry name" value="TetR_N"/>
    <property type="match status" value="1"/>
</dbReference>
<feature type="DNA-binding region" description="H-T-H motif" evidence="4">
    <location>
        <begin position="25"/>
        <end position="44"/>
    </location>
</feature>
<organism evidence="6 7">
    <name type="scientific">Paenibacillus contaminans</name>
    <dbReference type="NCBI Taxonomy" id="450362"/>
    <lineage>
        <taxon>Bacteria</taxon>
        <taxon>Bacillati</taxon>
        <taxon>Bacillota</taxon>
        <taxon>Bacilli</taxon>
        <taxon>Bacillales</taxon>
        <taxon>Paenibacillaceae</taxon>
        <taxon>Paenibacillus</taxon>
    </lineage>
</organism>
<dbReference type="OrthoDB" id="9812993at2"/>
<dbReference type="Gene3D" id="1.10.357.10">
    <property type="entry name" value="Tetracycline Repressor, domain 2"/>
    <property type="match status" value="1"/>
</dbReference>
<dbReference type="PROSITE" id="PS50977">
    <property type="entry name" value="HTH_TETR_2"/>
    <property type="match status" value="1"/>
</dbReference>
<reference evidence="6 7" key="1">
    <citation type="journal article" date="2009" name="Int. J. Syst. Evol. Microbiol.">
        <title>Paenibacillus contaminans sp. nov., isolated from a contaminated laboratory plate.</title>
        <authorList>
            <person name="Chou J.H."/>
            <person name="Lee J.H."/>
            <person name="Lin M.C."/>
            <person name="Chang P.S."/>
            <person name="Arun A.B."/>
            <person name="Young C.C."/>
            <person name="Chen W.M."/>
        </authorList>
    </citation>
    <scope>NUCLEOTIDE SEQUENCE [LARGE SCALE GENOMIC DNA]</scope>
    <source>
        <strain evidence="6 7">CKOBP-6</strain>
    </source>
</reference>
<dbReference type="InterPro" id="IPR009057">
    <property type="entry name" value="Homeodomain-like_sf"/>
</dbReference>
<dbReference type="RefSeq" id="WP_113030364.1">
    <property type="nucleotide sequence ID" value="NZ_QMFB01000003.1"/>
</dbReference>
<keyword evidence="1" id="KW-0805">Transcription regulation</keyword>
<sequence>MNDKKRLILDTAIKCFANKGYHATSIQEIADTAGIAKGSLYFYFKSKEHLLISIFEHGFTEFMTKMQAIAGDSDIEPRERLIRLTEVQFEQFVENHDFIMMLFKEHALHINEDMKQFLFGLRAQTIETYRSHILAIYGEEARPYMLDGASLFSGLNHEYSQYVLFAPESLDFRKLAEFLADRLDDVMFSMIAKRPEPILSEAKIEQFAEKAKMFSFKKARTVYDEISLLRKLIEGLQLESAQREDLLSSIQVLEAEFDKPNPQKVIVKGMLAVLKSCKEKEIRQVLQHIEAYL</sequence>
<dbReference type="GO" id="GO:0003677">
    <property type="term" value="F:DNA binding"/>
    <property type="evidence" value="ECO:0007669"/>
    <property type="project" value="UniProtKB-UniRule"/>
</dbReference>
<dbReference type="PANTHER" id="PTHR43479">
    <property type="entry name" value="ACREF/ENVCD OPERON REPRESSOR-RELATED"/>
    <property type="match status" value="1"/>
</dbReference>
<evidence type="ECO:0000256" key="4">
    <source>
        <dbReference type="PROSITE-ProRule" id="PRU00335"/>
    </source>
</evidence>
<evidence type="ECO:0000256" key="1">
    <source>
        <dbReference type="ARBA" id="ARBA00023015"/>
    </source>
</evidence>
<protein>
    <recommendedName>
        <fullName evidence="5">HTH tetR-type domain-containing protein</fullName>
    </recommendedName>
</protein>
<name>A0A329MQ82_9BACL</name>
<keyword evidence="7" id="KW-1185">Reference proteome</keyword>
<dbReference type="GO" id="GO:0045892">
    <property type="term" value="P:negative regulation of DNA-templated transcription"/>
    <property type="evidence" value="ECO:0007669"/>
    <property type="project" value="UniProtKB-ARBA"/>
</dbReference>
<evidence type="ECO:0000313" key="6">
    <source>
        <dbReference type="EMBL" id="RAV22055.1"/>
    </source>
</evidence>
<feature type="domain" description="HTH tetR-type" evidence="5">
    <location>
        <begin position="2"/>
        <end position="62"/>
    </location>
</feature>
<accession>A0A329MQ82</accession>
<dbReference type="Proteomes" id="UP000250369">
    <property type="component" value="Unassembled WGS sequence"/>
</dbReference>
<dbReference type="PRINTS" id="PR00455">
    <property type="entry name" value="HTHTETR"/>
</dbReference>
<dbReference type="Gene3D" id="1.10.10.60">
    <property type="entry name" value="Homeodomain-like"/>
    <property type="match status" value="1"/>
</dbReference>
<dbReference type="EMBL" id="QMFB01000003">
    <property type="protein sequence ID" value="RAV22055.1"/>
    <property type="molecule type" value="Genomic_DNA"/>
</dbReference>
<dbReference type="AlphaFoldDB" id="A0A329MQ82"/>
<keyword evidence="2 4" id="KW-0238">DNA-binding</keyword>
<keyword evidence="3" id="KW-0804">Transcription</keyword>
<evidence type="ECO:0000256" key="2">
    <source>
        <dbReference type="ARBA" id="ARBA00023125"/>
    </source>
</evidence>
<proteinExistence type="predicted"/>
<dbReference type="InterPro" id="IPR023772">
    <property type="entry name" value="DNA-bd_HTH_TetR-type_CS"/>
</dbReference>
<dbReference type="PROSITE" id="PS01081">
    <property type="entry name" value="HTH_TETR_1"/>
    <property type="match status" value="1"/>
</dbReference>
<dbReference type="PANTHER" id="PTHR43479:SF22">
    <property type="entry name" value="TRANSCRIPTIONAL REGULATOR, TETR FAMILY"/>
    <property type="match status" value="1"/>
</dbReference>
<evidence type="ECO:0000313" key="7">
    <source>
        <dbReference type="Proteomes" id="UP000250369"/>
    </source>
</evidence>
<evidence type="ECO:0000259" key="5">
    <source>
        <dbReference type="PROSITE" id="PS50977"/>
    </source>
</evidence>
<dbReference type="InterPro" id="IPR001647">
    <property type="entry name" value="HTH_TetR"/>
</dbReference>